<dbReference type="Proteomes" id="UP000243719">
    <property type="component" value="Unassembled WGS sequence"/>
</dbReference>
<evidence type="ECO:0000256" key="6">
    <source>
        <dbReference type="ARBA" id="ARBA00022842"/>
    </source>
</evidence>
<feature type="domain" description="PIN" evidence="9">
    <location>
        <begin position="5"/>
        <end position="124"/>
    </location>
</feature>
<evidence type="ECO:0000313" key="11">
    <source>
        <dbReference type="Proteomes" id="UP000243719"/>
    </source>
</evidence>
<organism evidence="10 11">
    <name type="scientific">Chitinasiproducens palmae</name>
    <dbReference type="NCBI Taxonomy" id="1770053"/>
    <lineage>
        <taxon>Bacteria</taxon>
        <taxon>Pseudomonadati</taxon>
        <taxon>Pseudomonadota</taxon>
        <taxon>Betaproteobacteria</taxon>
        <taxon>Burkholderiales</taxon>
        <taxon>Burkholderiaceae</taxon>
        <taxon>Chitinasiproducens</taxon>
    </lineage>
</organism>
<dbReference type="HAMAP" id="MF_00265">
    <property type="entry name" value="VapC_Nob1"/>
    <property type="match status" value="1"/>
</dbReference>
<evidence type="ECO:0000259" key="9">
    <source>
        <dbReference type="Pfam" id="PF01850"/>
    </source>
</evidence>
<dbReference type="STRING" id="1770053.SAMN05216551_105185"/>
<keyword evidence="6 8" id="KW-0460">Magnesium</keyword>
<dbReference type="GO" id="GO:0090729">
    <property type="term" value="F:toxin activity"/>
    <property type="evidence" value="ECO:0007669"/>
    <property type="project" value="UniProtKB-KW"/>
</dbReference>
<evidence type="ECO:0000256" key="8">
    <source>
        <dbReference type="HAMAP-Rule" id="MF_00265"/>
    </source>
</evidence>
<keyword evidence="5 8" id="KW-0378">Hydrolase</keyword>
<evidence type="ECO:0000256" key="3">
    <source>
        <dbReference type="ARBA" id="ARBA00022722"/>
    </source>
</evidence>
<dbReference type="GO" id="GO:0016787">
    <property type="term" value="F:hydrolase activity"/>
    <property type="evidence" value="ECO:0007669"/>
    <property type="project" value="UniProtKB-KW"/>
</dbReference>
<dbReference type="CDD" id="cd18748">
    <property type="entry name" value="PIN_VapC4-5_FitB-like"/>
    <property type="match status" value="1"/>
</dbReference>
<dbReference type="InterPro" id="IPR029060">
    <property type="entry name" value="PIN-like_dom_sf"/>
</dbReference>
<keyword evidence="10" id="KW-0255">Endonuclease</keyword>
<dbReference type="GO" id="GO:0000287">
    <property type="term" value="F:magnesium ion binding"/>
    <property type="evidence" value="ECO:0007669"/>
    <property type="project" value="UniProtKB-UniRule"/>
</dbReference>
<comment type="function">
    <text evidence="8">Toxic component of a toxin-antitoxin (TA) system. An RNase.</text>
</comment>
<dbReference type="SUPFAM" id="SSF88723">
    <property type="entry name" value="PIN domain-like"/>
    <property type="match status" value="1"/>
</dbReference>
<evidence type="ECO:0000256" key="7">
    <source>
        <dbReference type="ARBA" id="ARBA00038093"/>
    </source>
</evidence>
<dbReference type="Pfam" id="PF01850">
    <property type="entry name" value="PIN"/>
    <property type="match status" value="1"/>
</dbReference>
<dbReference type="RefSeq" id="WP_091907746.1">
    <property type="nucleotide sequence ID" value="NZ_FNLO01000005.1"/>
</dbReference>
<evidence type="ECO:0000313" key="10">
    <source>
        <dbReference type="EMBL" id="SDV48553.1"/>
    </source>
</evidence>
<dbReference type="AlphaFoldDB" id="A0A1H2PP76"/>
<dbReference type="GO" id="GO:0004540">
    <property type="term" value="F:RNA nuclease activity"/>
    <property type="evidence" value="ECO:0007669"/>
    <property type="project" value="InterPro"/>
</dbReference>
<name>A0A1H2PP76_9BURK</name>
<proteinExistence type="inferred from homology"/>
<dbReference type="InterPro" id="IPR050556">
    <property type="entry name" value="Type_II_TA_system_RNase"/>
</dbReference>
<keyword evidence="11" id="KW-1185">Reference proteome</keyword>
<dbReference type="PANTHER" id="PTHR33653">
    <property type="entry name" value="RIBONUCLEASE VAPC2"/>
    <property type="match status" value="1"/>
</dbReference>
<feature type="binding site" evidence="8">
    <location>
        <position position="7"/>
    </location>
    <ligand>
        <name>Mg(2+)</name>
        <dbReference type="ChEBI" id="CHEBI:18420"/>
    </ligand>
</feature>
<keyword evidence="2 8" id="KW-1277">Toxin-antitoxin system</keyword>
<evidence type="ECO:0000256" key="4">
    <source>
        <dbReference type="ARBA" id="ARBA00022723"/>
    </source>
</evidence>
<gene>
    <name evidence="8" type="primary">vapC</name>
    <name evidence="10" type="ORF">SAMN05216551_105185</name>
</gene>
<keyword evidence="4 8" id="KW-0479">Metal-binding</keyword>
<evidence type="ECO:0000256" key="2">
    <source>
        <dbReference type="ARBA" id="ARBA00022649"/>
    </source>
</evidence>
<dbReference type="EMBL" id="FNLO01000005">
    <property type="protein sequence ID" value="SDV48553.1"/>
    <property type="molecule type" value="Genomic_DNA"/>
</dbReference>
<comment type="similarity">
    <text evidence="7 8">Belongs to the PINc/VapC protein family.</text>
</comment>
<dbReference type="GO" id="GO:0004519">
    <property type="term" value="F:endonuclease activity"/>
    <property type="evidence" value="ECO:0007669"/>
    <property type="project" value="UniProtKB-KW"/>
</dbReference>
<dbReference type="OrthoDB" id="9796690at2"/>
<reference evidence="11" key="1">
    <citation type="submission" date="2016-09" db="EMBL/GenBank/DDBJ databases">
        <authorList>
            <person name="Varghese N."/>
            <person name="Submissions S."/>
        </authorList>
    </citation>
    <scope>NUCLEOTIDE SEQUENCE [LARGE SCALE GENOMIC DNA]</scope>
    <source>
        <strain evidence="11">JS23</strain>
    </source>
</reference>
<dbReference type="InterPro" id="IPR022907">
    <property type="entry name" value="VapC_family"/>
</dbReference>
<dbReference type="EC" id="3.1.-.-" evidence="8"/>
<keyword evidence="3 8" id="KW-0540">Nuclease</keyword>
<dbReference type="Gene3D" id="3.40.50.1010">
    <property type="entry name" value="5'-nuclease"/>
    <property type="match status" value="1"/>
</dbReference>
<comment type="cofactor">
    <cofactor evidence="1 8">
        <name>Mg(2+)</name>
        <dbReference type="ChEBI" id="CHEBI:18420"/>
    </cofactor>
</comment>
<evidence type="ECO:0000256" key="5">
    <source>
        <dbReference type="ARBA" id="ARBA00022801"/>
    </source>
</evidence>
<dbReference type="PANTHER" id="PTHR33653:SF1">
    <property type="entry name" value="RIBONUCLEASE VAPC2"/>
    <property type="match status" value="1"/>
</dbReference>
<accession>A0A1H2PP76</accession>
<sequence length="139" mass="15242">MPLHLLDTNIISDAIRNPQGICAQRIGELSPDDLCTSIVVAAELRFGVEKRGSQELRRRVDQALASLPVLPLSGDADRCYGRLRTDLERQGRLIGANDMLIAAHALALEAVLVTDNIAEFTRVSGLLVDNWIDRSGARR</sequence>
<keyword evidence="8" id="KW-0800">Toxin</keyword>
<dbReference type="InterPro" id="IPR002716">
    <property type="entry name" value="PIN_dom"/>
</dbReference>
<feature type="binding site" evidence="8">
    <location>
        <position position="98"/>
    </location>
    <ligand>
        <name>Mg(2+)</name>
        <dbReference type="ChEBI" id="CHEBI:18420"/>
    </ligand>
</feature>
<evidence type="ECO:0000256" key="1">
    <source>
        <dbReference type="ARBA" id="ARBA00001946"/>
    </source>
</evidence>
<protein>
    <recommendedName>
        <fullName evidence="8">Ribonuclease VapC</fullName>
        <shortName evidence="8">RNase VapC</shortName>
        <ecNumber evidence="8">3.1.-.-</ecNumber>
    </recommendedName>
    <alternativeName>
        <fullName evidence="8">Toxin VapC</fullName>
    </alternativeName>
</protein>